<evidence type="ECO:0000256" key="9">
    <source>
        <dbReference type="ARBA" id="ARBA00022989"/>
    </source>
</evidence>
<keyword evidence="5" id="KW-0812">Transmembrane</keyword>
<dbReference type="PANTHER" id="PTHR46025">
    <property type="entry name" value="XYLOSYLTRANSFERASE OXT"/>
    <property type="match status" value="1"/>
</dbReference>
<dbReference type="Pfam" id="PF02485">
    <property type="entry name" value="Branch"/>
    <property type="match status" value="1"/>
</dbReference>
<gene>
    <name evidence="15" type="ORF">EWE74_02235</name>
</gene>
<evidence type="ECO:0000256" key="3">
    <source>
        <dbReference type="ARBA" id="ARBA00022676"/>
    </source>
</evidence>
<proteinExistence type="predicted"/>
<dbReference type="RefSeq" id="WP_130139911.1">
    <property type="nucleotide sequence ID" value="NZ_SGIT01000001.1"/>
</dbReference>
<keyword evidence="12" id="KW-1015">Disulfide bond</keyword>
<reference evidence="15 16" key="1">
    <citation type="submission" date="2019-02" db="EMBL/GenBank/DDBJ databases">
        <authorList>
            <person name="Li Y."/>
        </authorList>
    </citation>
    <scope>NUCLEOTIDE SEQUENCE [LARGE SCALE GENOMIC DNA]</scope>
    <source>
        <strain evidence="15 16">30C10-4-7</strain>
    </source>
</reference>
<evidence type="ECO:0000256" key="1">
    <source>
        <dbReference type="ARBA" id="ARBA00004323"/>
    </source>
</evidence>
<evidence type="ECO:0000256" key="7">
    <source>
        <dbReference type="ARBA" id="ARBA00022824"/>
    </source>
</evidence>
<keyword evidence="13" id="KW-0325">Glycoprotein</keyword>
<dbReference type="InterPro" id="IPR043538">
    <property type="entry name" value="XYLT"/>
</dbReference>
<keyword evidence="6" id="KW-0479">Metal-binding</keyword>
<protein>
    <recommendedName>
        <fullName evidence="14">Peptide O-xylosyltransferase</fullName>
    </recommendedName>
</protein>
<evidence type="ECO:0000256" key="4">
    <source>
        <dbReference type="ARBA" id="ARBA00022679"/>
    </source>
</evidence>
<evidence type="ECO:0000256" key="5">
    <source>
        <dbReference type="ARBA" id="ARBA00022692"/>
    </source>
</evidence>
<evidence type="ECO:0000313" key="15">
    <source>
        <dbReference type="EMBL" id="RZF61682.1"/>
    </source>
</evidence>
<keyword evidence="11" id="KW-0472">Membrane</keyword>
<keyword evidence="4 15" id="KW-0808">Transferase</keyword>
<evidence type="ECO:0000256" key="8">
    <source>
        <dbReference type="ARBA" id="ARBA00022968"/>
    </source>
</evidence>
<dbReference type="GO" id="GO:0046872">
    <property type="term" value="F:metal ion binding"/>
    <property type="evidence" value="ECO:0007669"/>
    <property type="project" value="UniProtKB-KW"/>
</dbReference>
<keyword evidence="10" id="KW-0333">Golgi apparatus</keyword>
<evidence type="ECO:0000256" key="6">
    <source>
        <dbReference type="ARBA" id="ARBA00022723"/>
    </source>
</evidence>
<organism evidence="15 16">
    <name type="scientific">Sphingobacterium corticibacterium</name>
    <dbReference type="NCBI Taxonomy" id="2484746"/>
    <lineage>
        <taxon>Bacteria</taxon>
        <taxon>Pseudomonadati</taxon>
        <taxon>Bacteroidota</taxon>
        <taxon>Sphingobacteriia</taxon>
        <taxon>Sphingobacteriales</taxon>
        <taxon>Sphingobacteriaceae</taxon>
        <taxon>Sphingobacterium</taxon>
    </lineage>
</organism>
<evidence type="ECO:0000256" key="14">
    <source>
        <dbReference type="ARBA" id="ARBA00042865"/>
    </source>
</evidence>
<sequence>MKHAYLILAHHQFGLLELLVKSLDHACNAIFIHVDKKVAELPVVQTKNAALYVLDERVDVYWGDLSVVEAEYVLFEAASHAGHYDYFHLISGVDLPIKSSDDIRQFFERNKGREFIGFYKDTEFAQLDRKMQRYHIFPHDFIIDGSRSNTIKRIIRAVLLRIQIALGLRRNKNIDFRKGTQWVSVTSDFVHYLLSCKEVVLKTYHHTYCPDEVYKQTLCWNSTFRDNVYDMTDEGRGSLRAIGWQDGNLYDWTDQDFEEIMQSEGLFARKFNSNDMEVVHKIFREISK</sequence>
<keyword evidence="16" id="KW-1185">Reference proteome</keyword>
<dbReference type="GO" id="GO:0050650">
    <property type="term" value="P:chondroitin sulfate proteoglycan biosynthetic process"/>
    <property type="evidence" value="ECO:0007669"/>
    <property type="project" value="TreeGrafter"/>
</dbReference>
<keyword evidence="9" id="KW-1133">Transmembrane helix</keyword>
<dbReference type="GO" id="GO:0016020">
    <property type="term" value="C:membrane"/>
    <property type="evidence" value="ECO:0007669"/>
    <property type="project" value="InterPro"/>
</dbReference>
<keyword evidence="8" id="KW-0735">Signal-anchor</keyword>
<keyword evidence="3" id="KW-0328">Glycosyltransferase</keyword>
<dbReference type="AlphaFoldDB" id="A0A4Q6XVG9"/>
<evidence type="ECO:0000313" key="16">
    <source>
        <dbReference type="Proteomes" id="UP000292855"/>
    </source>
</evidence>
<dbReference type="GO" id="GO:0015012">
    <property type="term" value="P:heparan sulfate proteoglycan biosynthetic process"/>
    <property type="evidence" value="ECO:0007669"/>
    <property type="project" value="TreeGrafter"/>
</dbReference>
<dbReference type="OrthoDB" id="7943907at2"/>
<evidence type="ECO:0000256" key="12">
    <source>
        <dbReference type="ARBA" id="ARBA00023157"/>
    </source>
</evidence>
<keyword evidence="7" id="KW-0256">Endoplasmic reticulum</keyword>
<accession>A0A4Q6XVG9</accession>
<dbReference type="PANTHER" id="PTHR46025:SF3">
    <property type="entry name" value="XYLOSYLTRANSFERASE OXT"/>
    <property type="match status" value="1"/>
</dbReference>
<dbReference type="GO" id="GO:0030158">
    <property type="term" value="F:protein xylosyltransferase activity"/>
    <property type="evidence" value="ECO:0007669"/>
    <property type="project" value="InterPro"/>
</dbReference>
<dbReference type="EMBL" id="SGIT01000001">
    <property type="protein sequence ID" value="RZF61682.1"/>
    <property type="molecule type" value="Genomic_DNA"/>
</dbReference>
<comment type="subcellular location">
    <subcellularLocation>
        <location evidence="2">Endoplasmic reticulum membrane</location>
        <topology evidence="2">Single-pass type II membrane protein</topology>
    </subcellularLocation>
    <subcellularLocation>
        <location evidence="1">Golgi apparatus membrane</location>
        <topology evidence="1">Single-pass type II membrane protein</topology>
    </subcellularLocation>
</comment>
<dbReference type="Proteomes" id="UP000292855">
    <property type="component" value="Unassembled WGS sequence"/>
</dbReference>
<evidence type="ECO:0000256" key="11">
    <source>
        <dbReference type="ARBA" id="ARBA00023136"/>
    </source>
</evidence>
<name>A0A4Q6XVG9_9SPHI</name>
<comment type="caution">
    <text evidence="15">The sequence shown here is derived from an EMBL/GenBank/DDBJ whole genome shotgun (WGS) entry which is preliminary data.</text>
</comment>
<evidence type="ECO:0000256" key="10">
    <source>
        <dbReference type="ARBA" id="ARBA00023034"/>
    </source>
</evidence>
<dbReference type="InterPro" id="IPR003406">
    <property type="entry name" value="Glyco_trans_14"/>
</dbReference>
<evidence type="ECO:0000256" key="13">
    <source>
        <dbReference type="ARBA" id="ARBA00023180"/>
    </source>
</evidence>
<evidence type="ECO:0000256" key="2">
    <source>
        <dbReference type="ARBA" id="ARBA00004648"/>
    </source>
</evidence>